<evidence type="ECO:0000313" key="1">
    <source>
        <dbReference type="EMBL" id="KAJ7408433.1"/>
    </source>
</evidence>
<evidence type="ECO:0000313" key="2">
    <source>
        <dbReference type="Proteomes" id="UP001145742"/>
    </source>
</evidence>
<dbReference type="Proteomes" id="UP001145742">
    <property type="component" value="Unassembled WGS sequence"/>
</dbReference>
<organism evidence="1 2">
    <name type="scientific">Willisornis vidua</name>
    <name type="common">Xingu scale-backed antbird</name>
    <dbReference type="NCBI Taxonomy" id="1566151"/>
    <lineage>
        <taxon>Eukaryota</taxon>
        <taxon>Metazoa</taxon>
        <taxon>Chordata</taxon>
        <taxon>Craniata</taxon>
        <taxon>Vertebrata</taxon>
        <taxon>Euteleostomi</taxon>
        <taxon>Archelosauria</taxon>
        <taxon>Archosauria</taxon>
        <taxon>Dinosauria</taxon>
        <taxon>Saurischia</taxon>
        <taxon>Theropoda</taxon>
        <taxon>Coelurosauria</taxon>
        <taxon>Aves</taxon>
        <taxon>Neognathae</taxon>
        <taxon>Neoaves</taxon>
        <taxon>Telluraves</taxon>
        <taxon>Australaves</taxon>
        <taxon>Passeriformes</taxon>
        <taxon>Thamnophilidae</taxon>
        <taxon>Willisornis</taxon>
    </lineage>
</organism>
<keyword evidence="2" id="KW-1185">Reference proteome</keyword>
<name>A0ABQ9CXU3_9PASS</name>
<protein>
    <submittedName>
        <fullName evidence="1">Uncharacterized protein</fullName>
    </submittedName>
</protein>
<reference evidence="1" key="1">
    <citation type="submission" date="2019-10" db="EMBL/GenBank/DDBJ databases">
        <authorList>
            <person name="Soares A.E.R."/>
            <person name="Aleixo A."/>
            <person name="Schneider P."/>
            <person name="Miyaki C.Y."/>
            <person name="Schneider M.P."/>
            <person name="Mello C."/>
            <person name="Vasconcelos A.T.R."/>
        </authorList>
    </citation>
    <scope>NUCLEOTIDE SEQUENCE</scope>
    <source>
        <tissue evidence="1">Muscle</tissue>
    </source>
</reference>
<proteinExistence type="predicted"/>
<comment type="caution">
    <text evidence="1">The sequence shown here is derived from an EMBL/GenBank/DDBJ whole genome shotgun (WGS) entry which is preliminary data.</text>
</comment>
<gene>
    <name evidence="1" type="ORF">WISP_121079</name>
</gene>
<accession>A0ABQ9CXU3</accession>
<dbReference type="EMBL" id="WHWB01034540">
    <property type="protein sequence ID" value="KAJ7408433.1"/>
    <property type="molecule type" value="Genomic_DNA"/>
</dbReference>
<sequence>MDDNFMEQILKELTEKDGLLHLLLVNTVDLVSKVKIGGCLGHSDHKVIEYKICQEEKCQETSTPDTRRSDFRMLRELVKSPVIKKESLVLELADVSNVCKQALLTQLGKLGVEREFDCKVGKKTLWRSLVSSYKKRKLCDRECDIDNMEIES</sequence>